<dbReference type="Pfam" id="PF01433">
    <property type="entry name" value="Peptidase_M1"/>
    <property type="match status" value="1"/>
</dbReference>
<evidence type="ECO:0000313" key="4">
    <source>
        <dbReference type="Proteomes" id="UP000708208"/>
    </source>
</evidence>
<dbReference type="GO" id="GO:0008270">
    <property type="term" value="F:zinc ion binding"/>
    <property type="evidence" value="ECO:0007669"/>
    <property type="project" value="InterPro"/>
</dbReference>
<name>A0A8J2KY42_9HEXA</name>
<dbReference type="EMBL" id="CAJVCH010270871">
    <property type="protein sequence ID" value="CAG7734515.1"/>
    <property type="molecule type" value="Genomic_DNA"/>
</dbReference>
<proteinExistence type="predicted"/>
<evidence type="ECO:0000256" key="1">
    <source>
        <dbReference type="SAM" id="MobiDB-lite"/>
    </source>
</evidence>
<keyword evidence="4" id="KW-1185">Reference proteome</keyword>
<dbReference type="PANTHER" id="PTHR46627">
    <property type="entry name" value="AMINOPEPTIDASE O"/>
    <property type="match status" value="1"/>
</dbReference>
<sequence length="744" mass="85512">MKGNTGTSKSKAKRFKRSGQETKMPSIEEVYEKDLPLMSNVDQIHVSHYVMNLEFDTGQRVVKGKVLLFLKEDHNGTVARSCRDENVGKTNEKNKCSHIILDACALDVTKVEKVMVPGGIDVQNLEDLYSTFEISDRCCREELKFSVTKWSLDIWGWEEFPDVVQIDYMTSRDTPSLHWRPAWGFSFDGEVPICCYTPAAPVNNRGLFPCQEPPSAMATWQSFVKVKKPYMAFLSSDRPSRTIFDTSDYSVMYFNCSQVLPMSTFSIIVSVFDSNNVFESEWTLKDITGAMLAVPIRWIFQSKVDVSFGLESLSFTKLLLTESRKILGPLPFQRLDIILMPNTFPTLGLANPSMIFLSPSLMTGRKSLLYSRLAHEIGHFWFGLSIGALDWTEEWLSEGFATFIEDVIYGNIISNLQLETTSNICRDSVETLEQVKIRPVIRLITLQHELENTSSHEELHYLQPNQVLQLSSQTETDTEIFNGQNKAIKNGLEPLKEFMQVHYLKGYFCLQILRDVVGVDQFLKFLRQYVLKFQGKLVRSKDFLDFFKNFCQSIHIENSIHKIDTIAQDWLLQSKIPEPYRSLNLGKAGQFMPETIQNIFPESVDSFIKVNAFSLSFLQDETVQLDITQLNSTQKIIFLEHILSTEQKITGDNLEKLSNVISPDEESPEVLHRWCEVIIKFKCKTMIETVSNFLLNHPAMGIYLYGELMISEKRSFQVLARKLFKLRREVLDPPHLKVLRCMLF</sequence>
<comment type="caution">
    <text evidence="3">The sequence shown here is derived from an EMBL/GenBank/DDBJ whole genome shotgun (WGS) entry which is preliminary data.</text>
</comment>
<protein>
    <recommendedName>
        <fullName evidence="2">Peptidase M1 leukotriene A4 hydrolase/aminopeptidase C-terminal domain-containing protein</fullName>
    </recommendedName>
</protein>
<dbReference type="SMART" id="SM01263">
    <property type="entry name" value="Leuk-A4-hydro_C"/>
    <property type="match status" value="1"/>
</dbReference>
<evidence type="ECO:0000313" key="3">
    <source>
        <dbReference type="EMBL" id="CAG7734515.1"/>
    </source>
</evidence>
<feature type="domain" description="Peptidase M1 leukotriene A4 hydrolase/aminopeptidase C-terminal" evidence="2">
    <location>
        <begin position="597"/>
        <end position="743"/>
    </location>
</feature>
<dbReference type="OrthoDB" id="79562at2759"/>
<reference evidence="3" key="1">
    <citation type="submission" date="2021-06" db="EMBL/GenBank/DDBJ databases">
        <authorList>
            <person name="Hodson N. C."/>
            <person name="Mongue J. A."/>
            <person name="Jaron S. K."/>
        </authorList>
    </citation>
    <scope>NUCLEOTIDE SEQUENCE</scope>
</reference>
<accession>A0A8J2KY42</accession>
<gene>
    <name evidence="3" type="ORF">AFUS01_LOCUS22899</name>
</gene>
<feature type="region of interest" description="Disordered" evidence="1">
    <location>
        <begin position="1"/>
        <end position="27"/>
    </location>
</feature>
<dbReference type="InterPro" id="IPR033577">
    <property type="entry name" value="AOPep"/>
</dbReference>
<dbReference type="AlphaFoldDB" id="A0A8J2KY42"/>
<dbReference type="GO" id="GO:0070006">
    <property type="term" value="F:metalloaminopeptidase activity"/>
    <property type="evidence" value="ECO:0007669"/>
    <property type="project" value="InterPro"/>
</dbReference>
<dbReference type="GO" id="GO:0005730">
    <property type="term" value="C:nucleolus"/>
    <property type="evidence" value="ECO:0007669"/>
    <property type="project" value="InterPro"/>
</dbReference>
<dbReference type="InterPro" id="IPR014782">
    <property type="entry name" value="Peptidase_M1_dom"/>
</dbReference>
<organism evidence="3 4">
    <name type="scientific">Allacma fusca</name>
    <dbReference type="NCBI Taxonomy" id="39272"/>
    <lineage>
        <taxon>Eukaryota</taxon>
        <taxon>Metazoa</taxon>
        <taxon>Ecdysozoa</taxon>
        <taxon>Arthropoda</taxon>
        <taxon>Hexapoda</taxon>
        <taxon>Collembola</taxon>
        <taxon>Symphypleona</taxon>
        <taxon>Sminthuridae</taxon>
        <taxon>Allacma</taxon>
    </lineage>
</organism>
<dbReference type="PANTHER" id="PTHR46627:SF1">
    <property type="entry name" value="AMINOPEPTIDASE O"/>
    <property type="match status" value="1"/>
</dbReference>
<dbReference type="Pfam" id="PF09127">
    <property type="entry name" value="Leuk-A4-hydro_C"/>
    <property type="match status" value="1"/>
</dbReference>
<evidence type="ECO:0000259" key="2">
    <source>
        <dbReference type="SMART" id="SM01263"/>
    </source>
</evidence>
<dbReference type="Proteomes" id="UP000708208">
    <property type="component" value="Unassembled WGS sequence"/>
</dbReference>
<dbReference type="InterPro" id="IPR015211">
    <property type="entry name" value="Peptidase_M1_C"/>
</dbReference>